<reference evidence="4 5" key="1">
    <citation type="submission" date="2020-12" db="EMBL/GenBank/DDBJ databases">
        <title>A novel species.</title>
        <authorList>
            <person name="Li K."/>
        </authorList>
    </citation>
    <scope>NUCLEOTIDE SEQUENCE [LARGE SCALE GENOMIC DNA]</scope>
    <source>
        <strain evidence="4 5">ZYC-3</strain>
    </source>
</reference>
<dbReference type="Gene3D" id="3.30.420.150">
    <property type="entry name" value="Exopolyphosphatase. Domain 2"/>
    <property type="match status" value="1"/>
</dbReference>
<dbReference type="FunFam" id="3.30.420.150:FF:000006">
    <property type="entry name" value="Ppx/GppA family phosphatase"/>
    <property type="match status" value="1"/>
</dbReference>
<dbReference type="InterPro" id="IPR043129">
    <property type="entry name" value="ATPase_NBD"/>
</dbReference>
<evidence type="ECO:0000313" key="5">
    <source>
        <dbReference type="Proteomes" id="UP000595636"/>
    </source>
</evidence>
<keyword evidence="2" id="KW-0378">Hydrolase</keyword>
<dbReference type="CDD" id="cd24056">
    <property type="entry name" value="ASKHA_NBD_MtPPX1-like"/>
    <property type="match status" value="1"/>
</dbReference>
<dbReference type="PANTHER" id="PTHR30005">
    <property type="entry name" value="EXOPOLYPHOSPHATASE"/>
    <property type="match status" value="1"/>
</dbReference>
<evidence type="ECO:0000256" key="2">
    <source>
        <dbReference type="ARBA" id="ARBA00022801"/>
    </source>
</evidence>
<dbReference type="PANTHER" id="PTHR30005:SF0">
    <property type="entry name" value="RETROGRADE REGULATION PROTEIN 2"/>
    <property type="match status" value="1"/>
</dbReference>
<dbReference type="InterPro" id="IPR003695">
    <property type="entry name" value="Ppx_GppA_N"/>
</dbReference>
<dbReference type="KEGG" id="slf:JEQ17_42085"/>
<dbReference type="GO" id="GO:0016462">
    <property type="term" value="F:pyrophosphatase activity"/>
    <property type="evidence" value="ECO:0007669"/>
    <property type="project" value="TreeGrafter"/>
</dbReference>
<keyword evidence="5" id="KW-1185">Reference proteome</keyword>
<proteinExistence type="inferred from homology"/>
<dbReference type="Pfam" id="PF02541">
    <property type="entry name" value="Ppx-GppA"/>
    <property type="match status" value="1"/>
</dbReference>
<dbReference type="Gene3D" id="3.30.420.40">
    <property type="match status" value="1"/>
</dbReference>
<evidence type="ECO:0000256" key="1">
    <source>
        <dbReference type="ARBA" id="ARBA00007125"/>
    </source>
</evidence>
<dbReference type="InterPro" id="IPR050273">
    <property type="entry name" value="GppA/Ppx_hydrolase"/>
</dbReference>
<dbReference type="AlphaFoldDB" id="A0A7T7L2W7"/>
<dbReference type="EMBL" id="CP066831">
    <property type="protein sequence ID" value="QQM45356.1"/>
    <property type="molecule type" value="Genomic_DNA"/>
</dbReference>
<gene>
    <name evidence="4" type="ORF">JEQ17_42085</name>
</gene>
<sequence length="358" mass="38680">MRMGVLDVGSNTVGLVIAETDGAVPLPVHTAKRRLRLSDHVERGGHLPEEQVNRLVEAVAEARVEGSRWGVTQPFAFATAIVRDAPNRAEILERVTAEAEVPLHVLPGEVEAELTFLAARRWMGWRAGPLAMLDIGGGTLEVAFGRSKLPDFAISLPLGASRLTREFFRGQDPPSLRRAKLLRRHVRHQLRDVAARIRWEAPRTTVATSRTLQQLGRLCGAAPGRSGPFTPRGITRTDLRVAVERLSVLPAADRALLPGISPARAGQSLAGAIVAHTTMKLMGIDEMTLCPWALREGVLLRCIEDGNSDWWDGTAPSLRDQGAVPPQVLRPFGGVDASATVSATPSSAQLSTRSGQFN</sequence>
<evidence type="ECO:0000259" key="3">
    <source>
        <dbReference type="Pfam" id="PF02541"/>
    </source>
</evidence>
<dbReference type="RefSeq" id="WP_200400165.1">
    <property type="nucleotide sequence ID" value="NZ_CP066831.1"/>
</dbReference>
<dbReference type="Proteomes" id="UP000595636">
    <property type="component" value="Chromosome"/>
</dbReference>
<comment type="similarity">
    <text evidence="1">Belongs to the GppA/Ppx family.</text>
</comment>
<organism evidence="4 5">
    <name type="scientific">Streptomyces liliifuscus</name>
    <dbReference type="NCBI Taxonomy" id="2797636"/>
    <lineage>
        <taxon>Bacteria</taxon>
        <taxon>Bacillati</taxon>
        <taxon>Actinomycetota</taxon>
        <taxon>Actinomycetes</taxon>
        <taxon>Kitasatosporales</taxon>
        <taxon>Streptomycetaceae</taxon>
        <taxon>Streptomyces</taxon>
    </lineage>
</organism>
<name>A0A7T7L2W7_9ACTN</name>
<protein>
    <submittedName>
        <fullName evidence="4">Ppx/GppA family phosphatase</fullName>
    </submittedName>
</protein>
<evidence type="ECO:0000313" key="4">
    <source>
        <dbReference type="EMBL" id="QQM45356.1"/>
    </source>
</evidence>
<dbReference type="SUPFAM" id="SSF53067">
    <property type="entry name" value="Actin-like ATPase domain"/>
    <property type="match status" value="2"/>
</dbReference>
<feature type="domain" description="Ppx/GppA phosphatase N-terminal" evidence="3">
    <location>
        <begin position="16"/>
        <end position="302"/>
    </location>
</feature>
<accession>A0A7T7L2W7</accession>